<proteinExistence type="predicted"/>
<reference evidence="1" key="1">
    <citation type="submission" date="2024-12" db="EMBL/GenBank/DDBJ databases">
        <title>Comparative genomics and development of molecular markers within Purpureocillium lilacinum and among Purpureocillium species.</title>
        <authorList>
            <person name="Yeh Z.-Y."/>
            <person name="Ni N.-T."/>
            <person name="Lo P.-H."/>
            <person name="Mushyakhwo K."/>
            <person name="Lin C.-F."/>
            <person name="Nai Y.-S."/>
        </authorList>
    </citation>
    <scope>NUCLEOTIDE SEQUENCE</scope>
    <source>
        <strain evidence="1">NCHU-NPUST-175</strain>
    </source>
</reference>
<protein>
    <submittedName>
        <fullName evidence="1">Uncharacterized protein</fullName>
    </submittedName>
</protein>
<keyword evidence="2" id="KW-1185">Reference proteome</keyword>
<name>A0ACC4DMD1_PURLI</name>
<evidence type="ECO:0000313" key="2">
    <source>
        <dbReference type="Proteomes" id="UP001638806"/>
    </source>
</evidence>
<dbReference type="EMBL" id="JBGNUJ010000008">
    <property type="protein sequence ID" value="KAL3956591.1"/>
    <property type="molecule type" value="Genomic_DNA"/>
</dbReference>
<evidence type="ECO:0000313" key="1">
    <source>
        <dbReference type="EMBL" id="KAL3956591.1"/>
    </source>
</evidence>
<organism evidence="1 2">
    <name type="scientific">Purpureocillium lilacinum</name>
    <name type="common">Paecilomyces lilacinus</name>
    <dbReference type="NCBI Taxonomy" id="33203"/>
    <lineage>
        <taxon>Eukaryota</taxon>
        <taxon>Fungi</taxon>
        <taxon>Dikarya</taxon>
        <taxon>Ascomycota</taxon>
        <taxon>Pezizomycotina</taxon>
        <taxon>Sordariomycetes</taxon>
        <taxon>Hypocreomycetidae</taxon>
        <taxon>Hypocreales</taxon>
        <taxon>Ophiocordycipitaceae</taxon>
        <taxon>Purpureocillium</taxon>
    </lineage>
</organism>
<accession>A0ACC4DMD1</accession>
<comment type="caution">
    <text evidence="1">The sequence shown here is derived from an EMBL/GenBank/DDBJ whole genome shotgun (WGS) entry which is preliminary data.</text>
</comment>
<gene>
    <name evidence="1" type="ORF">ACCO45_009437</name>
</gene>
<dbReference type="Proteomes" id="UP001638806">
    <property type="component" value="Unassembled WGS sequence"/>
</dbReference>
<sequence>MVHLEEPASQVLKVAAELLRTLLAKWEARPEAPTRDFLVQQHAPNQHTSCRPRAHLLRVALRTVLHATLASFAIAVLPFLSRQSQSHFPRLRLGTGRKTQRLLLPHQLEPERPVYLPRRRQEAVCVEDQVLVPDFPGKVDAVLHQSPAQTHPPRTVLDQQCSDPRRLGHVLVVHEEDAAEKHAVSLCNPAALDLWVILVDKICHDACDHGLEALVPAIVVEVDDGVPADDVPDVSRAVLSQHEDVRLGQHGGQFCALVVELTGCWTPTTFVNLPAEHESSATALKMEFIATFSFVEAMSRMSAKGVLSGRFVKTGPVPAALSIQGRDLDERHHATRVQQICWTTLQHPHYAAFRRHLAPSPCSSTVGITDTPTIMAMGTAVLLANPSALIIWGNLNAVSITSAYARAV</sequence>